<comment type="caution">
    <text evidence="1">The sequence shown here is derived from an EMBL/GenBank/DDBJ whole genome shotgun (WGS) entry which is preliminary data.</text>
</comment>
<proteinExistence type="predicted"/>
<reference evidence="1 2" key="1">
    <citation type="submission" date="2020-12" db="EMBL/GenBank/DDBJ databases">
        <title>Concerted genomic and epigenomic changes stabilize Arabidopsis allopolyploids.</title>
        <authorList>
            <person name="Chen Z."/>
        </authorList>
    </citation>
    <scope>NUCLEOTIDE SEQUENCE [LARGE SCALE GENOMIC DNA]</scope>
    <source>
        <strain evidence="1">As9502</strain>
        <tissue evidence="1">Leaf</tissue>
    </source>
</reference>
<evidence type="ECO:0000313" key="1">
    <source>
        <dbReference type="EMBL" id="KAG7596845.1"/>
    </source>
</evidence>
<accession>A0A8T2CBW6</accession>
<evidence type="ECO:0000313" key="2">
    <source>
        <dbReference type="Proteomes" id="UP000694251"/>
    </source>
</evidence>
<protein>
    <submittedName>
        <fullName evidence="1">Uncharacterized protein</fullName>
    </submittedName>
</protein>
<gene>
    <name evidence="1" type="ORF">ISN44_As06g012680</name>
</gene>
<dbReference type="Proteomes" id="UP000694251">
    <property type="component" value="Chromosome 6"/>
</dbReference>
<dbReference type="EMBL" id="JAEFBJ010000006">
    <property type="protein sequence ID" value="KAG7596845.1"/>
    <property type="molecule type" value="Genomic_DNA"/>
</dbReference>
<sequence>MSKERENLSPKLIKKCTFIGFQRGPGEKEMRKVFAHKIPHINKSPHSRDLQNIPQF</sequence>
<name>A0A8T2CBW6_ARASU</name>
<organism evidence="1 2">
    <name type="scientific">Arabidopsis suecica</name>
    <name type="common">Swedish thale-cress</name>
    <name type="synonym">Cardaminopsis suecica</name>
    <dbReference type="NCBI Taxonomy" id="45249"/>
    <lineage>
        <taxon>Eukaryota</taxon>
        <taxon>Viridiplantae</taxon>
        <taxon>Streptophyta</taxon>
        <taxon>Embryophyta</taxon>
        <taxon>Tracheophyta</taxon>
        <taxon>Spermatophyta</taxon>
        <taxon>Magnoliopsida</taxon>
        <taxon>eudicotyledons</taxon>
        <taxon>Gunneridae</taxon>
        <taxon>Pentapetalae</taxon>
        <taxon>rosids</taxon>
        <taxon>malvids</taxon>
        <taxon>Brassicales</taxon>
        <taxon>Brassicaceae</taxon>
        <taxon>Camelineae</taxon>
        <taxon>Arabidopsis</taxon>
    </lineage>
</organism>
<keyword evidence="2" id="KW-1185">Reference proteome</keyword>
<dbReference type="AlphaFoldDB" id="A0A8T2CBW6"/>